<sequence length="90" mass="10548">MTFRKSTPRFAATPLSDPLPGDYFWAFSNYIGVVFHRLWKMVWKSWGKALDNRESFPHSFPQNRYFLEFPSAVHVENWFSTAGFGGKTDH</sequence>
<evidence type="ECO:0000313" key="1">
    <source>
        <dbReference type="EMBL" id="NEG70582.1"/>
    </source>
</evidence>
<organism evidence="1 2">
    <name type="scientific">Bifidobacterium choloepi</name>
    <dbReference type="NCBI Taxonomy" id="2614131"/>
    <lineage>
        <taxon>Bacteria</taxon>
        <taxon>Bacillati</taxon>
        <taxon>Actinomycetota</taxon>
        <taxon>Actinomycetes</taxon>
        <taxon>Bifidobacteriales</taxon>
        <taxon>Bifidobacteriaceae</taxon>
        <taxon>Bifidobacterium</taxon>
    </lineage>
</organism>
<evidence type="ECO:0000313" key="2">
    <source>
        <dbReference type="Proteomes" id="UP000469292"/>
    </source>
</evidence>
<accession>A0A6I5NPE2</accession>
<protein>
    <submittedName>
        <fullName evidence="1">Uncharacterized protein</fullName>
    </submittedName>
</protein>
<dbReference type="EMBL" id="VYSG01000005">
    <property type="protein sequence ID" value="NEG70582.1"/>
    <property type="molecule type" value="Genomic_DNA"/>
</dbReference>
<reference evidence="1 2" key="1">
    <citation type="submission" date="2019-09" db="EMBL/GenBank/DDBJ databases">
        <title>Phylogenetic characterization of a novel taxon of the genus Bifidobacterium: Bifidobacterium choloepi sp. nov.</title>
        <authorList>
            <person name="Modesto M."/>
            <person name="Satti M."/>
        </authorList>
    </citation>
    <scope>NUCLEOTIDE SEQUENCE [LARGE SCALE GENOMIC DNA]</scope>
    <source>
        <strain evidence="1 2">BRDM6</strain>
    </source>
</reference>
<dbReference type="Proteomes" id="UP000469292">
    <property type="component" value="Unassembled WGS sequence"/>
</dbReference>
<dbReference type="AlphaFoldDB" id="A0A6I5NPE2"/>
<comment type="caution">
    <text evidence="1">The sequence shown here is derived from an EMBL/GenBank/DDBJ whole genome shotgun (WGS) entry which is preliminary data.</text>
</comment>
<name>A0A6I5NPE2_9BIFI</name>
<proteinExistence type="predicted"/>
<gene>
    <name evidence="1" type="ORF">F6S87_08250</name>
</gene>
<keyword evidence="2" id="KW-1185">Reference proteome</keyword>